<dbReference type="Proteomes" id="UP001218208">
    <property type="component" value="Unassembled WGS sequence"/>
</dbReference>
<protein>
    <submittedName>
        <fullName evidence="4">Efflux transporter outer membrane subunit</fullName>
    </submittedName>
</protein>
<evidence type="ECO:0000256" key="1">
    <source>
        <dbReference type="ARBA" id="ARBA00007613"/>
    </source>
</evidence>
<dbReference type="InterPro" id="IPR003423">
    <property type="entry name" value="OMP_efflux"/>
</dbReference>
<dbReference type="EMBL" id="ABLOJW010000002">
    <property type="protein sequence ID" value="EKT4091014.1"/>
    <property type="molecule type" value="Genomic_DNA"/>
</dbReference>
<keyword evidence="2" id="KW-0564">Palmitate</keyword>
<organism evidence="4 5">
    <name type="scientific">Stenotrophomonas maltophilia</name>
    <name type="common">Pseudomonas maltophilia</name>
    <name type="synonym">Xanthomonas maltophilia</name>
    <dbReference type="NCBI Taxonomy" id="40324"/>
    <lineage>
        <taxon>Bacteria</taxon>
        <taxon>Pseudomonadati</taxon>
        <taxon>Pseudomonadota</taxon>
        <taxon>Gammaproteobacteria</taxon>
        <taxon>Lysobacterales</taxon>
        <taxon>Lysobacteraceae</taxon>
        <taxon>Stenotrophomonas</taxon>
        <taxon>Stenotrophomonas maltophilia group</taxon>
    </lineage>
</organism>
<evidence type="ECO:0000313" key="4">
    <source>
        <dbReference type="EMBL" id="EKT4091014.1"/>
    </source>
</evidence>
<keyword evidence="2" id="KW-0812">Transmembrane</keyword>
<accession>A0AAI9FTP9</accession>
<proteinExistence type="inferred from homology"/>
<dbReference type="PANTHER" id="PTHR30203">
    <property type="entry name" value="OUTER MEMBRANE CATION EFFLUX PROTEIN"/>
    <property type="match status" value="1"/>
</dbReference>
<dbReference type="AlphaFoldDB" id="A0AAI9FTP9"/>
<dbReference type="Gene3D" id="2.20.200.10">
    <property type="entry name" value="Outer membrane efflux proteins (OEP)"/>
    <property type="match status" value="1"/>
</dbReference>
<reference evidence="4" key="1">
    <citation type="submission" date="2022-07" db="EMBL/GenBank/DDBJ databases">
        <authorList>
            <consortium name="DAFM: The Division of Animal and Food Microbiology"/>
        </authorList>
    </citation>
    <scope>NUCLEOTIDE SEQUENCE</scope>
    <source>
        <strain evidence="4">19MO01SH01-2</strain>
    </source>
</reference>
<feature type="coiled-coil region" evidence="3">
    <location>
        <begin position="82"/>
        <end position="109"/>
    </location>
</feature>
<comment type="similarity">
    <text evidence="1 2">Belongs to the outer membrane factor (OMF) (TC 1.B.17) family.</text>
</comment>
<dbReference type="GO" id="GO:0015562">
    <property type="term" value="F:efflux transmembrane transporter activity"/>
    <property type="evidence" value="ECO:0007669"/>
    <property type="project" value="InterPro"/>
</dbReference>
<evidence type="ECO:0000313" key="5">
    <source>
        <dbReference type="Proteomes" id="UP001218208"/>
    </source>
</evidence>
<comment type="subcellular location">
    <subcellularLocation>
        <location evidence="2">Cell outer membrane</location>
        <topology evidence="2">Lipid-anchor</topology>
    </subcellularLocation>
</comment>
<keyword evidence="3" id="KW-0175">Coiled coil</keyword>
<dbReference type="Pfam" id="PF02321">
    <property type="entry name" value="OEP"/>
    <property type="match status" value="2"/>
</dbReference>
<sequence>MRAVPCGHVARRVLPMCIVLAISACRTVGPDYRPPVPPAAGLGFASIEPVQGAPAAVSNAPLPERWWRLYDDPALDALVQRALAANTDLRIAQARLEQARAQAREVRAAAGVGTAVSAGAGASQASSLGLGSSAGVHASFDAGISIDYDLDLAGRVKRLLEAQDAQTEAVAAARDLATIGIVSDVVRAYTDSCAAGVSQQVVAGSIQLQASELALIERAWKAGQQPAINVTRARGLLGQLQAQIPPLQAGQQSALSRLALLLGQAPSQLDAQYQNCTSIPTMAGVVPAGEGADLIRRRPDVRAAERRLAAATARIGVEMAGLYPSVHLGLSAGATSRRLDHLFDDSALRYSVGPLVSWSFPNRSVARARIDAADAASRAELAAFDGTVLKALSETEIAAAAYAKALEENAVLVDVRGAARLAHAQQQQMLKAGTVSALEALDVARSLAAAEQAVATSDATVARSRIALFLALGGGWES</sequence>
<evidence type="ECO:0000256" key="3">
    <source>
        <dbReference type="SAM" id="Coils"/>
    </source>
</evidence>
<gene>
    <name evidence="4" type="ORF">QEG23_000487</name>
</gene>
<dbReference type="InterPro" id="IPR010131">
    <property type="entry name" value="MdtP/NodT-like"/>
</dbReference>
<comment type="caution">
    <text evidence="4">The sequence shown here is derived from an EMBL/GenBank/DDBJ whole genome shotgun (WGS) entry which is preliminary data.</text>
</comment>
<dbReference type="Gene3D" id="1.20.1600.10">
    <property type="entry name" value="Outer membrane efflux proteins (OEP)"/>
    <property type="match status" value="1"/>
</dbReference>
<dbReference type="NCBIfam" id="TIGR01845">
    <property type="entry name" value="outer_NodT"/>
    <property type="match status" value="1"/>
</dbReference>
<keyword evidence="2" id="KW-0472">Membrane</keyword>
<keyword evidence="2" id="KW-1134">Transmembrane beta strand</keyword>
<dbReference type="PROSITE" id="PS51257">
    <property type="entry name" value="PROKAR_LIPOPROTEIN"/>
    <property type="match status" value="1"/>
</dbReference>
<keyword evidence="2" id="KW-0449">Lipoprotein</keyword>
<dbReference type="PANTHER" id="PTHR30203:SF21">
    <property type="entry name" value="OUTER MEMBRANE COMPONENT OF MULTIDRUG EFFLUX PUMP-RELATED"/>
    <property type="match status" value="1"/>
</dbReference>
<evidence type="ECO:0000256" key="2">
    <source>
        <dbReference type="RuleBase" id="RU362097"/>
    </source>
</evidence>
<dbReference type="SUPFAM" id="SSF56954">
    <property type="entry name" value="Outer membrane efflux proteins (OEP)"/>
    <property type="match status" value="1"/>
</dbReference>
<dbReference type="GO" id="GO:0009279">
    <property type="term" value="C:cell outer membrane"/>
    <property type="evidence" value="ECO:0007669"/>
    <property type="project" value="UniProtKB-SubCell"/>
</dbReference>
<name>A0AAI9FTP9_STEMA</name>